<protein>
    <submittedName>
        <fullName evidence="1">Uncharacterized protein</fullName>
    </submittedName>
</protein>
<dbReference type="AlphaFoldDB" id="A0A8J2MJN1"/>
<evidence type="ECO:0000313" key="2">
    <source>
        <dbReference type="Proteomes" id="UP000786811"/>
    </source>
</evidence>
<dbReference type="EMBL" id="CAJNRD030001119">
    <property type="protein sequence ID" value="CAG5090310.1"/>
    <property type="molecule type" value="Genomic_DNA"/>
</dbReference>
<accession>A0A8J2MJN1</accession>
<organism evidence="1 2">
    <name type="scientific">Cotesia congregata</name>
    <name type="common">Parasitoid wasp</name>
    <name type="synonym">Apanteles congregatus</name>
    <dbReference type="NCBI Taxonomy" id="51543"/>
    <lineage>
        <taxon>Eukaryota</taxon>
        <taxon>Metazoa</taxon>
        <taxon>Ecdysozoa</taxon>
        <taxon>Arthropoda</taxon>
        <taxon>Hexapoda</taxon>
        <taxon>Insecta</taxon>
        <taxon>Pterygota</taxon>
        <taxon>Neoptera</taxon>
        <taxon>Endopterygota</taxon>
        <taxon>Hymenoptera</taxon>
        <taxon>Apocrita</taxon>
        <taxon>Ichneumonoidea</taxon>
        <taxon>Braconidae</taxon>
        <taxon>Microgastrinae</taxon>
        <taxon>Cotesia</taxon>
    </lineage>
</organism>
<proteinExistence type="predicted"/>
<sequence length="86" mass="9859">MYVMIVKSESVQIFRKSKFSEALSNGTNRDEIGQVVQKRTDIIVKIVREVSCDLQTSRSDENSIFVKRGENNNFPIFENLRFLAGS</sequence>
<name>A0A8J2MJN1_COTCN</name>
<keyword evidence="2" id="KW-1185">Reference proteome</keyword>
<dbReference type="Proteomes" id="UP000786811">
    <property type="component" value="Unassembled WGS sequence"/>
</dbReference>
<comment type="caution">
    <text evidence="1">The sequence shown here is derived from an EMBL/GenBank/DDBJ whole genome shotgun (WGS) entry which is preliminary data.</text>
</comment>
<reference evidence="1" key="1">
    <citation type="submission" date="2021-04" db="EMBL/GenBank/DDBJ databases">
        <authorList>
            <person name="Chebbi M.A.C M."/>
        </authorList>
    </citation>
    <scope>NUCLEOTIDE SEQUENCE</scope>
</reference>
<gene>
    <name evidence="1" type="ORF">HICCMSTLAB_LOCUS5579</name>
</gene>
<evidence type="ECO:0000313" key="1">
    <source>
        <dbReference type="EMBL" id="CAG5090310.1"/>
    </source>
</evidence>